<evidence type="ECO:0000313" key="4">
    <source>
        <dbReference type="EMBL" id="NYZ64488.1"/>
    </source>
</evidence>
<protein>
    <submittedName>
        <fullName evidence="4">Retention module-containing protein</fullName>
    </submittedName>
</protein>
<evidence type="ECO:0000256" key="2">
    <source>
        <dbReference type="SAM" id="MobiDB-lite"/>
    </source>
</evidence>
<organism evidence="4 5">
    <name type="scientific">Spartinivicinus marinus</name>
    <dbReference type="NCBI Taxonomy" id="2994442"/>
    <lineage>
        <taxon>Bacteria</taxon>
        <taxon>Pseudomonadati</taxon>
        <taxon>Pseudomonadota</taxon>
        <taxon>Gammaproteobacteria</taxon>
        <taxon>Oceanospirillales</taxon>
        <taxon>Zooshikellaceae</taxon>
        <taxon>Spartinivicinus</taxon>
    </lineage>
</organism>
<dbReference type="CDD" id="cd01951">
    <property type="entry name" value="lectin_L-type"/>
    <property type="match status" value="1"/>
</dbReference>
<dbReference type="NCBIfam" id="TIGR03661">
    <property type="entry name" value="T1SS_VCA0849"/>
    <property type="match status" value="1"/>
</dbReference>
<name>A0A853I163_9GAMM</name>
<dbReference type="InterPro" id="IPR041690">
    <property type="entry name" value="Cadherin_5"/>
</dbReference>
<feature type="compositionally biased region" description="Low complexity" evidence="2">
    <location>
        <begin position="231"/>
        <end position="254"/>
    </location>
</feature>
<dbReference type="PANTHER" id="PTHR32401:SF48">
    <property type="entry name" value="LEGUME LECTIN DOMAIN-CONTAINING PROTEIN"/>
    <property type="match status" value="1"/>
</dbReference>
<dbReference type="EMBL" id="JACCKB010000001">
    <property type="protein sequence ID" value="NYZ64488.1"/>
    <property type="molecule type" value="Genomic_DNA"/>
</dbReference>
<keyword evidence="1" id="KW-0106">Calcium</keyword>
<gene>
    <name evidence="4" type="ORF">H0A36_00620</name>
</gene>
<dbReference type="InterPro" id="IPR015919">
    <property type="entry name" value="Cadherin-like_sf"/>
</dbReference>
<dbReference type="RefSeq" id="WP_180566520.1">
    <property type="nucleotide sequence ID" value="NZ_JACCKB010000001.1"/>
</dbReference>
<feature type="region of interest" description="Disordered" evidence="2">
    <location>
        <begin position="198"/>
        <end position="283"/>
    </location>
</feature>
<dbReference type="NCBIfam" id="NF033682">
    <property type="entry name" value="retention_LapA"/>
    <property type="match status" value="1"/>
</dbReference>
<evidence type="ECO:0000313" key="5">
    <source>
        <dbReference type="Proteomes" id="UP000569732"/>
    </source>
</evidence>
<feature type="domain" description="Cadherin" evidence="3">
    <location>
        <begin position="449"/>
        <end position="563"/>
    </location>
</feature>
<dbReference type="CDD" id="cd11304">
    <property type="entry name" value="Cadherin_repeat"/>
    <property type="match status" value="1"/>
</dbReference>
<dbReference type="GO" id="GO:0007156">
    <property type="term" value="P:homophilic cell adhesion via plasma membrane adhesion molecules"/>
    <property type="evidence" value="ECO:0007669"/>
    <property type="project" value="InterPro"/>
</dbReference>
<dbReference type="Gene3D" id="2.150.10.10">
    <property type="entry name" value="Serralysin-like metalloprotease, C-terminal"/>
    <property type="match status" value="1"/>
</dbReference>
<dbReference type="Pfam" id="PF19077">
    <property type="entry name" value="Big_13"/>
    <property type="match status" value="2"/>
</dbReference>
<dbReference type="InterPro" id="IPR013783">
    <property type="entry name" value="Ig-like_fold"/>
</dbReference>
<keyword evidence="5" id="KW-1185">Reference proteome</keyword>
<dbReference type="SUPFAM" id="SSF49313">
    <property type="entry name" value="Cadherin-like"/>
    <property type="match status" value="1"/>
</dbReference>
<proteinExistence type="predicted"/>
<dbReference type="PANTHER" id="PTHR32401">
    <property type="entry name" value="CONCANAVALIN A-LIKE LECTIN FAMILY PROTEIN"/>
    <property type="match status" value="1"/>
</dbReference>
<reference evidence="4 5" key="1">
    <citation type="submission" date="2020-07" db="EMBL/GenBank/DDBJ databases">
        <title>Endozoicomonas sp. nov., isolated from sediment.</title>
        <authorList>
            <person name="Gu T."/>
        </authorList>
    </citation>
    <scope>NUCLEOTIDE SEQUENCE [LARGE SCALE GENOMIC DNA]</scope>
    <source>
        <strain evidence="4 5">SM1973</strain>
    </source>
</reference>
<dbReference type="NCBIfam" id="NF033510">
    <property type="entry name" value="Ca_tandemer"/>
    <property type="match status" value="2"/>
</dbReference>
<comment type="caution">
    <text evidence="4">The sequence shown here is derived from an EMBL/GenBank/DDBJ whole genome shotgun (WGS) entry which is preliminary data.</text>
</comment>
<dbReference type="GO" id="GO:0005509">
    <property type="term" value="F:calcium ion binding"/>
    <property type="evidence" value="ECO:0007669"/>
    <property type="project" value="InterPro"/>
</dbReference>
<dbReference type="SUPFAM" id="SSF51120">
    <property type="entry name" value="beta-Roll"/>
    <property type="match status" value="1"/>
</dbReference>
<dbReference type="InterPro" id="IPR050258">
    <property type="entry name" value="Leguminous_Lectin"/>
</dbReference>
<dbReference type="Gene3D" id="2.60.120.200">
    <property type="match status" value="1"/>
</dbReference>
<feature type="compositionally biased region" description="Low complexity" evidence="2">
    <location>
        <begin position="273"/>
        <end position="283"/>
    </location>
</feature>
<evidence type="ECO:0000259" key="3">
    <source>
        <dbReference type="PROSITE" id="PS50268"/>
    </source>
</evidence>
<dbReference type="InterPro" id="IPR047777">
    <property type="entry name" value="LapA-like_RM"/>
</dbReference>
<dbReference type="InterPro" id="IPR002126">
    <property type="entry name" value="Cadherin-like_dom"/>
</dbReference>
<dbReference type="Gene3D" id="2.60.40.60">
    <property type="entry name" value="Cadherins"/>
    <property type="match status" value="1"/>
</dbReference>
<dbReference type="Proteomes" id="UP000569732">
    <property type="component" value="Unassembled WGS sequence"/>
</dbReference>
<dbReference type="InterPro" id="IPR011049">
    <property type="entry name" value="Serralysin-like_metalloprot_C"/>
</dbReference>
<dbReference type="PROSITE" id="PS50268">
    <property type="entry name" value="CADHERIN_2"/>
    <property type="match status" value="1"/>
</dbReference>
<dbReference type="AlphaFoldDB" id="A0A853I163"/>
<dbReference type="SUPFAM" id="SSF49899">
    <property type="entry name" value="Concanavalin A-like lectins/glucanases"/>
    <property type="match status" value="1"/>
</dbReference>
<dbReference type="InterPro" id="IPR013320">
    <property type="entry name" value="ConA-like_dom_sf"/>
</dbReference>
<feature type="compositionally biased region" description="Low complexity" evidence="2">
    <location>
        <begin position="208"/>
        <end position="224"/>
    </location>
</feature>
<dbReference type="InterPro" id="IPR056573">
    <property type="entry name" value="Lectin_L-type_dom"/>
</dbReference>
<dbReference type="Gene3D" id="2.60.40.10">
    <property type="entry name" value="Immunoglobulins"/>
    <property type="match status" value="2"/>
</dbReference>
<dbReference type="Pfam" id="PF00353">
    <property type="entry name" value="HemolysinCabind"/>
    <property type="match status" value="1"/>
</dbReference>
<accession>A0A853I163</accession>
<dbReference type="SMART" id="SM00112">
    <property type="entry name" value="CA"/>
    <property type="match status" value="1"/>
</dbReference>
<dbReference type="InterPro" id="IPR001343">
    <property type="entry name" value="Hemolysn_Ca-bd"/>
</dbReference>
<evidence type="ECO:0000256" key="1">
    <source>
        <dbReference type="ARBA" id="ARBA00022837"/>
    </source>
</evidence>
<dbReference type="Pfam" id="PF17892">
    <property type="entry name" value="Cadherin_5"/>
    <property type="match status" value="1"/>
</dbReference>
<dbReference type="Pfam" id="PF18483">
    <property type="entry name" value="Lectin_L-type_dom"/>
    <property type="match status" value="1"/>
</dbReference>
<dbReference type="GO" id="GO:0016020">
    <property type="term" value="C:membrane"/>
    <property type="evidence" value="ECO:0007669"/>
    <property type="project" value="InterPro"/>
</dbReference>
<dbReference type="InterPro" id="IPR044016">
    <property type="entry name" value="Big_13"/>
</dbReference>
<sequence>MAEQTKLQANIDQNPVGFVKKLTGQSVAVSSIGAERALNIGDPVYPRDKVVSKSGEVLVEFTDGSSLNMGPNDQTVLADDVIPSRQDSADVSEAITDLSTIHHAIQAGADPSQVTIKTAAGIQQASSPDSDEGSDMVEMARDGHETISDAGFNTGSVASTLDGVTTSTQTALKETGLKESTLNKGKLADVPSEVMKNLDTGRPEATEPNSSPTTDPVSPTVTNPSTPPTTNPDSPSTIDPGTTGPSTPSTTGPDPVDPPVIAIDSIGATNDSTPEITGTATPGTTVTIMVDGQQLEAKTGADGRWSVTPDKPLPVNQSVTVKGIATDDQGQTSQPDQTSLIVDTKIKLPEIITPIEGDNIVNAEEDDHVLVEGTAEPNSQVTVTLSDGSNTKTAIVTTDDQGRWTLQGKEVDLSKFNNGKITVDATATDTAGNTSSAKTAEITLDNQVPFTHHEFDLAENRLAGYKVGEIKADDTGKVTYRFANGTQTSDDGFFQLDENTGAITLTDKGAAASLLDFENGNNKDLLNVVATDDVGNTATGKVQINITDVDEEPTVGNVELPAINEDSSIIIKPADLLANAKDPDGDSFSVTELKLTNPTVGVLVANGDGTWTFTPNKNYAADNVELGFTVTSTKYSVEAKATIDVIAVADAPTLSVSSNTQTFNALKDAVNNPDGSIQLTAEENNKHGTAWSEEKIDLTKDFTLNFQLNFGNKDSDGADGIVFVLQNNEKGIEAVGKSGGGLGFEGLENSFGIEFDTWKNATDLDEDHAAFVNGGYVKHDKELTSRQPLDNIEDGKWHDVQITWDASEQRITYKFTNQTTGKEVTDSVVRDIVNKDLGGSTEAWFGFTASTGGSNNTQSVRNVELHDATISLDIKAAVTDDSEALGDVIISQVPTGIELSAGTNNNDGSWTLKQTELKGLFLDTQHYRGDQDFSLVIQATSSENNGSAAATLQVINIEVNGADAVKPGATVSGTSGHDAIFGDIGDDIIFASAGNDSLTGNDGADQFIWGKDAVVSGTVANPVEDHITDFNNGEDILNLKDLLEGENVNTIDDYLAINFDGKSTTIEVSPMGDDQTVQKVVLENIDLPSEYGTADSHTILQNMTNDGTLIIDQ</sequence>
<dbReference type="InterPro" id="IPR019960">
    <property type="entry name" value="T1SS_VCA0849"/>
</dbReference>